<gene>
    <name evidence="2" type="ORF">BA70_16235</name>
</gene>
<evidence type="ECO:0000313" key="2">
    <source>
        <dbReference type="EMBL" id="KEP27226.1"/>
    </source>
</evidence>
<evidence type="ECO:0000313" key="3">
    <source>
        <dbReference type="Proteomes" id="UP000028091"/>
    </source>
</evidence>
<accession>A0A081LDA0</accession>
<dbReference type="AlphaFoldDB" id="A0A081LDA0"/>
<proteinExistence type="predicted"/>
<protein>
    <submittedName>
        <fullName evidence="2">Uncharacterized protein</fullName>
    </submittedName>
</protein>
<dbReference type="eggNOG" id="ENOG50321WG">
    <property type="taxonomic scope" value="Bacteria"/>
</dbReference>
<dbReference type="OrthoDB" id="2454574at2"/>
<evidence type="ECO:0000256" key="1">
    <source>
        <dbReference type="SAM" id="MobiDB-lite"/>
    </source>
</evidence>
<feature type="compositionally biased region" description="Basic and acidic residues" evidence="1">
    <location>
        <begin position="32"/>
        <end position="41"/>
    </location>
</feature>
<keyword evidence="3" id="KW-1185">Reference proteome</keyword>
<reference evidence="2 3" key="1">
    <citation type="submission" date="2012-09" db="EMBL/GenBank/DDBJ databases">
        <title>Genome Sequence of Bacillus sp. DW5-4.</title>
        <authorList>
            <person name="Lai Q."/>
            <person name="Liu Y."/>
            <person name="Shao Z."/>
        </authorList>
    </citation>
    <scope>NUCLEOTIDE SEQUENCE [LARGE SCALE GENOMIC DNA]</scope>
    <source>
        <strain evidence="2 3">DW5-4</strain>
    </source>
</reference>
<dbReference type="RefSeq" id="WP_034319886.1">
    <property type="nucleotide sequence ID" value="NZ_JOTP01000005.1"/>
</dbReference>
<sequence length="73" mass="8962">MGKSKAKKRREHIQRQHSRNPERSRGCVPHFSTHERKTKTKQEAMQHMMKKHKGRNAFDRYQVDHKHFYFAFL</sequence>
<feature type="region of interest" description="Disordered" evidence="1">
    <location>
        <begin position="1"/>
        <end position="41"/>
    </location>
</feature>
<dbReference type="EMBL" id="JOTP01000005">
    <property type="protein sequence ID" value="KEP27226.1"/>
    <property type="molecule type" value="Genomic_DNA"/>
</dbReference>
<dbReference type="Proteomes" id="UP000028091">
    <property type="component" value="Unassembled WGS sequence"/>
</dbReference>
<name>A0A081LDA0_9BACI</name>
<comment type="caution">
    <text evidence="2">The sequence shown here is derived from an EMBL/GenBank/DDBJ whole genome shotgun (WGS) entry which is preliminary data.</text>
</comment>
<feature type="compositionally biased region" description="Basic residues" evidence="1">
    <location>
        <begin position="1"/>
        <end position="18"/>
    </location>
</feature>
<organism evidence="2 3">
    <name type="scientific">Bacillus zhangzhouensis</name>
    <dbReference type="NCBI Taxonomy" id="1178540"/>
    <lineage>
        <taxon>Bacteria</taxon>
        <taxon>Bacillati</taxon>
        <taxon>Bacillota</taxon>
        <taxon>Bacilli</taxon>
        <taxon>Bacillales</taxon>
        <taxon>Bacillaceae</taxon>
        <taxon>Bacillus</taxon>
    </lineage>
</organism>